<dbReference type="Pfam" id="PF07859">
    <property type="entry name" value="Abhydrolase_3"/>
    <property type="match status" value="1"/>
</dbReference>
<dbReference type="EMBL" id="JBHTLX010000031">
    <property type="protein sequence ID" value="MFD1251026.1"/>
    <property type="molecule type" value="Genomic_DNA"/>
</dbReference>
<dbReference type="SUPFAM" id="SSF53474">
    <property type="entry name" value="alpha/beta-Hydrolases"/>
    <property type="match status" value="1"/>
</dbReference>
<evidence type="ECO:0000313" key="6">
    <source>
        <dbReference type="EMBL" id="MFD1251026.1"/>
    </source>
</evidence>
<evidence type="ECO:0000256" key="4">
    <source>
        <dbReference type="SAM" id="MobiDB-lite"/>
    </source>
</evidence>
<sequence>MAGRGRPPRRRGRAGAAAPQRRPVRPRATRRPVDSSRASPSLPRDACEQLRERRRCLGGTAAAPVESPPRRRARSGDRASPAGGRWWWRDPPAASSGRCRQSAADPGLPGSTHFHGGGMVIGSTDDFDILARLLAEASGAVVVSVDYRLAPEHPYPTATDEAYFATQWLAASAAELGIDPERIAVAGDSAGATLAAGVALQTRDEDGVPLAFQLHIYAGIDRDDTRPSVLEFADGPIITAGDFAWAKNHYLGDAIVVTASHDPSRDGAEEYGLRLRDAGVQVALLRYPGVAHGFLMHADHHARARLALAEIGGLMRARLAH</sequence>
<accession>A0ABW3W6W1</accession>
<evidence type="ECO:0000259" key="5">
    <source>
        <dbReference type="Pfam" id="PF07859"/>
    </source>
</evidence>
<dbReference type="RefSeq" id="WP_367919308.1">
    <property type="nucleotide sequence ID" value="NZ_BAABAC010000022.1"/>
</dbReference>
<dbReference type="InterPro" id="IPR033140">
    <property type="entry name" value="Lipase_GDXG_put_SER_AS"/>
</dbReference>
<dbReference type="Gene3D" id="3.40.50.1820">
    <property type="entry name" value="alpha/beta hydrolase"/>
    <property type="match status" value="1"/>
</dbReference>
<dbReference type="GO" id="GO:0016787">
    <property type="term" value="F:hydrolase activity"/>
    <property type="evidence" value="ECO:0007669"/>
    <property type="project" value="UniProtKB-KW"/>
</dbReference>
<feature type="domain" description="Alpha/beta hydrolase fold-3" evidence="5">
    <location>
        <begin position="113"/>
        <end position="253"/>
    </location>
</feature>
<evidence type="ECO:0000256" key="2">
    <source>
        <dbReference type="ARBA" id="ARBA00022801"/>
    </source>
</evidence>
<comment type="caution">
    <text evidence="6">The sequence shown here is derived from an EMBL/GenBank/DDBJ whole genome shotgun (WGS) entry which is preliminary data.</text>
</comment>
<protein>
    <submittedName>
        <fullName evidence="6">Alpha/beta hydrolase</fullName>
    </submittedName>
</protein>
<comment type="similarity">
    <text evidence="1">Belongs to the 'GDXG' lipolytic enzyme family.</text>
</comment>
<evidence type="ECO:0000256" key="3">
    <source>
        <dbReference type="PROSITE-ProRule" id="PRU10038"/>
    </source>
</evidence>
<keyword evidence="2 6" id="KW-0378">Hydrolase</keyword>
<dbReference type="InterPro" id="IPR050300">
    <property type="entry name" value="GDXG_lipolytic_enzyme"/>
</dbReference>
<dbReference type="InterPro" id="IPR013094">
    <property type="entry name" value="AB_hydrolase_3"/>
</dbReference>
<dbReference type="PROSITE" id="PS01174">
    <property type="entry name" value="LIPASE_GDXG_SER"/>
    <property type="match status" value="1"/>
</dbReference>
<proteinExistence type="inferred from homology"/>
<feature type="region of interest" description="Disordered" evidence="4">
    <location>
        <begin position="1"/>
        <end position="111"/>
    </location>
</feature>
<feature type="compositionally biased region" description="Basic residues" evidence="4">
    <location>
        <begin position="1"/>
        <end position="13"/>
    </location>
</feature>
<dbReference type="PANTHER" id="PTHR48081:SF8">
    <property type="entry name" value="ALPHA_BETA HYDROLASE FOLD-3 DOMAIN-CONTAINING PROTEIN-RELATED"/>
    <property type="match status" value="1"/>
</dbReference>
<name>A0ABW3W6W1_9ACTN</name>
<organism evidence="6 7">
    <name type="scientific">Nocardioides ginsengisoli</name>
    <dbReference type="NCBI Taxonomy" id="363868"/>
    <lineage>
        <taxon>Bacteria</taxon>
        <taxon>Bacillati</taxon>
        <taxon>Actinomycetota</taxon>
        <taxon>Actinomycetes</taxon>
        <taxon>Propionibacteriales</taxon>
        <taxon>Nocardioidaceae</taxon>
        <taxon>Nocardioides</taxon>
    </lineage>
</organism>
<dbReference type="Proteomes" id="UP001597229">
    <property type="component" value="Unassembled WGS sequence"/>
</dbReference>
<dbReference type="PANTHER" id="PTHR48081">
    <property type="entry name" value="AB HYDROLASE SUPERFAMILY PROTEIN C4A8.06C"/>
    <property type="match status" value="1"/>
</dbReference>
<feature type="active site" evidence="3">
    <location>
        <position position="189"/>
    </location>
</feature>
<dbReference type="InterPro" id="IPR029058">
    <property type="entry name" value="AB_hydrolase_fold"/>
</dbReference>
<gene>
    <name evidence="6" type="ORF">ACFQ3F_24760</name>
</gene>
<reference evidence="7" key="1">
    <citation type="journal article" date="2019" name="Int. J. Syst. Evol. Microbiol.">
        <title>The Global Catalogue of Microorganisms (GCM) 10K type strain sequencing project: providing services to taxonomists for standard genome sequencing and annotation.</title>
        <authorList>
            <consortium name="The Broad Institute Genomics Platform"/>
            <consortium name="The Broad Institute Genome Sequencing Center for Infectious Disease"/>
            <person name="Wu L."/>
            <person name="Ma J."/>
        </authorList>
    </citation>
    <scope>NUCLEOTIDE SEQUENCE [LARGE SCALE GENOMIC DNA]</scope>
    <source>
        <strain evidence="7">CCUG 52478</strain>
    </source>
</reference>
<evidence type="ECO:0000256" key="1">
    <source>
        <dbReference type="ARBA" id="ARBA00010515"/>
    </source>
</evidence>
<evidence type="ECO:0000313" key="7">
    <source>
        <dbReference type="Proteomes" id="UP001597229"/>
    </source>
</evidence>
<keyword evidence="7" id="KW-1185">Reference proteome</keyword>